<feature type="transmembrane region" description="Helical" evidence="2">
    <location>
        <begin position="116"/>
        <end position="142"/>
    </location>
</feature>
<dbReference type="PANTHER" id="PTHR40076">
    <property type="entry name" value="MEMBRANE PROTEIN-RELATED"/>
    <property type="match status" value="1"/>
</dbReference>
<evidence type="ECO:0008006" key="5">
    <source>
        <dbReference type="Google" id="ProtNLM"/>
    </source>
</evidence>
<dbReference type="EMBL" id="PKGU01000004">
    <property type="protein sequence ID" value="PKZ14630.1"/>
    <property type="molecule type" value="Genomic_DNA"/>
</dbReference>
<dbReference type="RefSeq" id="WP_101541530.1">
    <property type="nucleotide sequence ID" value="NZ_PKGU01000004.1"/>
</dbReference>
<dbReference type="Proteomes" id="UP000242263">
    <property type="component" value="Unassembled WGS sequence"/>
</dbReference>
<feature type="compositionally biased region" description="Low complexity" evidence="1">
    <location>
        <begin position="260"/>
        <end position="283"/>
    </location>
</feature>
<feature type="transmembrane region" description="Helical" evidence="2">
    <location>
        <begin position="74"/>
        <end position="95"/>
    </location>
</feature>
<dbReference type="PANTHER" id="PTHR40076:SF1">
    <property type="entry name" value="MEMBRANE PROTEIN"/>
    <property type="match status" value="1"/>
</dbReference>
<keyword evidence="2" id="KW-0812">Transmembrane</keyword>
<protein>
    <recommendedName>
        <fullName evidence="5">DUF975 domain-containing protein</fullName>
    </recommendedName>
</protein>
<feature type="transmembrane region" description="Helical" evidence="2">
    <location>
        <begin position="192"/>
        <end position="214"/>
    </location>
</feature>
<keyword evidence="2" id="KW-0472">Membrane</keyword>
<evidence type="ECO:0000256" key="1">
    <source>
        <dbReference type="SAM" id="MobiDB-lite"/>
    </source>
</evidence>
<gene>
    <name evidence="3" type="ORF">CYJ32_06770</name>
</gene>
<feature type="transmembrane region" description="Helical" evidence="2">
    <location>
        <begin position="21"/>
        <end position="40"/>
    </location>
</feature>
<dbReference type="InterPro" id="IPR010380">
    <property type="entry name" value="DUF975"/>
</dbReference>
<dbReference type="AlphaFoldDB" id="A0A2I1M3C8"/>
<evidence type="ECO:0000313" key="4">
    <source>
        <dbReference type="Proteomes" id="UP000242263"/>
    </source>
</evidence>
<feature type="compositionally biased region" description="Polar residues" evidence="1">
    <location>
        <begin position="291"/>
        <end position="300"/>
    </location>
</feature>
<keyword evidence="2" id="KW-1133">Transmembrane helix</keyword>
<sequence>MFPYSRAELKQQAKASLAGKWGKVVGLYIVFCIVTLILNFSEIVSTVSAFISVAQGDVDSAVTTLMAVGGPLSFITSMLISLVSVSLTLSFLHFFDRQDQSIGKELIEPFVRGKALGTFINWLLNTIFVTLWSLLFFIPGIVKSYSYAMSYYIAEDWGNQGYSVKGTEAINASKEMMRGHKWELFVLDLSFIGWYILVMITGGLASLFVQPYLLTTRAAFYRNLLQRQSAANVAYAPQGGAPAPGQSYPSQTYPAQQECPGQAYPAQATPTQAAPTHPEQTAQNFAHPEVPTQSDEPYHG</sequence>
<reference evidence="3 4" key="1">
    <citation type="submission" date="2017-12" db="EMBL/GenBank/DDBJ databases">
        <title>Phylogenetic diversity of female urinary microbiome.</title>
        <authorList>
            <person name="Thomas-White K."/>
            <person name="Wolfe A.J."/>
        </authorList>
    </citation>
    <scope>NUCLEOTIDE SEQUENCE [LARGE SCALE GENOMIC DNA]</scope>
    <source>
        <strain evidence="3 4">UMB0064</strain>
    </source>
</reference>
<comment type="caution">
    <text evidence="3">The sequence shown here is derived from an EMBL/GenBank/DDBJ whole genome shotgun (WGS) entry which is preliminary data.</text>
</comment>
<accession>A0A2I1M3C8</accession>
<name>A0A2I1M3C8_9BIFI</name>
<evidence type="ECO:0000313" key="3">
    <source>
        <dbReference type="EMBL" id="PKZ14630.1"/>
    </source>
</evidence>
<feature type="region of interest" description="Disordered" evidence="1">
    <location>
        <begin position="241"/>
        <end position="300"/>
    </location>
</feature>
<feature type="compositionally biased region" description="Low complexity" evidence="1">
    <location>
        <begin position="241"/>
        <end position="250"/>
    </location>
</feature>
<evidence type="ECO:0000256" key="2">
    <source>
        <dbReference type="SAM" id="Phobius"/>
    </source>
</evidence>
<organism evidence="3 4">
    <name type="scientific">Alloscardovia omnicolens</name>
    <dbReference type="NCBI Taxonomy" id="419015"/>
    <lineage>
        <taxon>Bacteria</taxon>
        <taxon>Bacillati</taxon>
        <taxon>Actinomycetota</taxon>
        <taxon>Actinomycetes</taxon>
        <taxon>Bifidobacteriales</taxon>
        <taxon>Bifidobacteriaceae</taxon>
        <taxon>Alloscardovia</taxon>
    </lineage>
</organism>
<proteinExistence type="predicted"/>
<dbReference type="Pfam" id="PF06161">
    <property type="entry name" value="DUF975"/>
    <property type="match status" value="1"/>
</dbReference>